<dbReference type="Proteomes" id="UP001204142">
    <property type="component" value="Unassembled WGS sequence"/>
</dbReference>
<dbReference type="SUPFAM" id="SSF48613">
    <property type="entry name" value="Heme oxygenase-like"/>
    <property type="match status" value="1"/>
</dbReference>
<dbReference type="EMBL" id="JANIGO010000006">
    <property type="protein sequence ID" value="MCQ8897709.1"/>
    <property type="molecule type" value="Genomic_DNA"/>
</dbReference>
<accession>A0ABT1WJM1</accession>
<dbReference type="SMART" id="SM01236">
    <property type="entry name" value="Haem_oxygenase_2"/>
    <property type="match status" value="1"/>
</dbReference>
<protein>
    <submittedName>
        <fullName evidence="1">Iron-containing redox enzyme family protein</fullName>
    </submittedName>
</protein>
<dbReference type="Pfam" id="PF14518">
    <property type="entry name" value="Haem_oxygenas_2"/>
    <property type="match status" value="1"/>
</dbReference>
<comment type="caution">
    <text evidence="1">The sequence shown here is derived from an EMBL/GenBank/DDBJ whole genome shotgun (WGS) entry which is preliminary data.</text>
</comment>
<organism evidence="1 2">
    <name type="scientific">Limnobacter humi</name>
    <dbReference type="NCBI Taxonomy" id="1778671"/>
    <lineage>
        <taxon>Bacteria</taxon>
        <taxon>Pseudomonadati</taxon>
        <taxon>Pseudomonadota</taxon>
        <taxon>Betaproteobacteria</taxon>
        <taxon>Burkholderiales</taxon>
        <taxon>Burkholderiaceae</taxon>
        <taxon>Limnobacter</taxon>
    </lineage>
</organism>
<keyword evidence="2" id="KW-1185">Reference proteome</keyword>
<gene>
    <name evidence="1" type="ORF">NQT62_14805</name>
</gene>
<evidence type="ECO:0000313" key="2">
    <source>
        <dbReference type="Proteomes" id="UP001204142"/>
    </source>
</evidence>
<reference evidence="1 2" key="1">
    <citation type="submission" date="2022-07" db="EMBL/GenBank/DDBJ databases">
        <authorList>
            <person name="Xamxidin M."/>
            <person name="Wu M."/>
        </authorList>
    </citation>
    <scope>NUCLEOTIDE SEQUENCE [LARGE SCALE GENOMIC DNA]</scope>
    <source>
        <strain evidence="1 2">NBRC 111650</strain>
    </source>
</reference>
<evidence type="ECO:0000313" key="1">
    <source>
        <dbReference type="EMBL" id="MCQ8897709.1"/>
    </source>
</evidence>
<proteinExistence type="predicted"/>
<name>A0ABT1WJM1_9BURK</name>
<dbReference type="InterPro" id="IPR016084">
    <property type="entry name" value="Haem_Oase-like_multi-hlx"/>
</dbReference>
<dbReference type="Gene3D" id="1.20.910.10">
    <property type="entry name" value="Heme oxygenase-like"/>
    <property type="match status" value="1"/>
</dbReference>
<sequence>MTSFFQQLQRETEPSRQALVSTPIIQEALRGEVTRQQYIAFLSQAYHHVRHTVPLLMACGSRLGSGHEFLKKAIAEYIEEEYGHEQWILDDIAAAGGNPEQVKNSQPHISTAAMVAYAYHQIDRRNPVGFFGMVHVLEGTSTALATLAAEKIQTNLGLPPNAFSYLTSHGSLDLEHVKFFENLVNQLTLADDHQAVIDTAHAMYHLYGNLFRSLPQSDSHALFDEALTAH</sequence>
<dbReference type="RefSeq" id="WP_256765514.1">
    <property type="nucleotide sequence ID" value="NZ_JANIGO010000006.1"/>
</dbReference>